<dbReference type="InterPro" id="IPR005249">
    <property type="entry name" value="YqeK"/>
</dbReference>
<comment type="catalytic activity">
    <reaction evidence="6">
        <text>P(1),P(4)-bis(5'-adenosyl) tetraphosphate + H2O = 2 ADP + 2 H(+)</text>
        <dbReference type="Rhea" id="RHEA:24252"/>
        <dbReference type="ChEBI" id="CHEBI:15377"/>
        <dbReference type="ChEBI" id="CHEBI:15378"/>
        <dbReference type="ChEBI" id="CHEBI:58141"/>
        <dbReference type="ChEBI" id="CHEBI:456216"/>
        <dbReference type="EC" id="3.6.1.41"/>
    </reaction>
</comment>
<reference evidence="8 10" key="1">
    <citation type="journal article" date="2014" name="Genome Announc.">
        <title>Draft Genome Sequence of Bacillus alcalophilus AV1934, a Classic Alkaliphile Isolated from Human Feces in 1934.</title>
        <authorList>
            <person name="Attie O."/>
            <person name="Jayaprakash A."/>
            <person name="Shah H."/>
            <person name="Paulsen I.T."/>
            <person name="Morino M."/>
            <person name="Takahashi Y."/>
            <person name="Narumi I."/>
            <person name="Sachidanandam R."/>
            <person name="Satoh K."/>
            <person name="Ito M."/>
            <person name="Krulwich T.A."/>
        </authorList>
    </citation>
    <scope>NUCLEOTIDE SEQUENCE [LARGE SCALE GENOMIC DNA]</scope>
    <source>
        <strain evidence="8 10">AV1934</strain>
    </source>
</reference>
<dbReference type="PROSITE" id="PS51831">
    <property type="entry name" value="HD"/>
    <property type="match status" value="1"/>
</dbReference>
<dbReference type="SUPFAM" id="SSF109604">
    <property type="entry name" value="HD-domain/PDEase-like"/>
    <property type="match status" value="1"/>
</dbReference>
<dbReference type="eggNOG" id="COG1713">
    <property type="taxonomic scope" value="Bacteria"/>
</dbReference>
<reference evidence="9 11" key="2">
    <citation type="submission" date="2014-01" db="EMBL/GenBank/DDBJ databases">
        <title>Draft genome sequencing of Bacillus alcalophilus CGMCC 1.3604.</title>
        <authorList>
            <person name="Yang J."/>
            <person name="Diao L."/>
            <person name="Yang S."/>
        </authorList>
    </citation>
    <scope>NUCLEOTIDE SEQUENCE [LARGE SCALE GENOMIC DNA]</scope>
    <source>
        <strain evidence="9 11">CGMCC 1.3604</strain>
    </source>
</reference>
<dbReference type="SMART" id="SM00471">
    <property type="entry name" value="HDc"/>
    <property type="match status" value="1"/>
</dbReference>
<keyword evidence="2" id="KW-0479">Metal-binding</keyword>
<comment type="caution">
    <text evidence="8">The sequence shown here is derived from an EMBL/GenBank/DDBJ whole genome shotgun (WGS) entry which is preliminary data.</text>
</comment>
<dbReference type="InterPro" id="IPR003607">
    <property type="entry name" value="HD/PDEase_dom"/>
</dbReference>
<dbReference type="Pfam" id="PF01966">
    <property type="entry name" value="HD"/>
    <property type="match status" value="1"/>
</dbReference>
<dbReference type="EMBL" id="ALPT02000010">
    <property type="protein sequence ID" value="KGA98470.1"/>
    <property type="molecule type" value="Genomic_DNA"/>
</dbReference>
<organism evidence="8 10">
    <name type="scientific">Alkalihalobacillus alcalophilus ATCC 27647 = CGMCC 1.3604</name>
    <dbReference type="NCBI Taxonomy" id="1218173"/>
    <lineage>
        <taxon>Bacteria</taxon>
        <taxon>Bacillati</taxon>
        <taxon>Bacillota</taxon>
        <taxon>Bacilli</taxon>
        <taxon>Bacillales</taxon>
        <taxon>Bacillaceae</taxon>
        <taxon>Alkalihalobacillus</taxon>
    </lineage>
</organism>
<keyword evidence="5" id="KW-0408">Iron</keyword>
<proteinExistence type="predicted"/>
<dbReference type="Proteomes" id="UP000002754">
    <property type="component" value="Unassembled WGS sequence"/>
</dbReference>
<dbReference type="NCBIfam" id="TIGR00488">
    <property type="entry name" value="bis(5'-nucleosyl)-tetraphosphatase (symmetrical) YqeK"/>
    <property type="match status" value="1"/>
</dbReference>
<dbReference type="GO" id="GO:0000166">
    <property type="term" value="F:nucleotide binding"/>
    <property type="evidence" value="ECO:0007669"/>
    <property type="project" value="UniProtKB-KW"/>
</dbReference>
<evidence type="ECO:0000256" key="1">
    <source>
        <dbReference type="ARBA" id="ARBA00012506"/>
    </source>
</evidence>
<dbReference type="AlphaFoldDB" id="A0A094XI57"/>
<gene>
    <name evidence="9" type="ORF">AJ85_02830</name>
    <name evidence="8" type="ORF">BALCAV_0204405</name>
</gene>
<dbReference type="InterPro" id="IPR006675">
    <property type="entry name" value="HDIG_dom"/>
</dbReference>
<dbReference type="EC" id="3.6.1.41" evidence="1"/>
<protein>
    <recommendedName>
        <fullName evidence="1">bis(5'-nucleosyl)-tetraphosphatase (symmetrical)</fullName>
        <ecNumber evidence="1">3.6.1.41</ecNumber>
    </recommendedName>
</protein>
<evidence type="ECO:0000256" key="6">
    <source>
        <dbReference type="ARBA" id="ARBA00049417"/>
    </source>
</evidence>
<dbReference type="InterPro" id="IPR006674">
    <property type="entry name" value="HD_domain"/>
</dbReference>
<evidence type="ECO:0000259" key="7">
    <source>
        <dbReference type="PROSITE" id="PS51831"/>
    </source>
</evidence>
<dbReference type="Proteomes" id="UP000297014">
    <property type="component" value="Unassembled WGS sequence"/>
</dbReference>
<keyword evidence="10" id="KW-1185">Reference proteome</keyword>
<dbReference type="CDD" id="cd00077">
    <property type="entry name" value="HDc"/>
    <property type="match status" value="1"/>
</dbReference>
<accession>A0A094XI57</accession>
<dbReference type="EMBL" id="JALP01000373">
    <property type="protein sequence ID" value="THG88540.1"/>
    <property type="molecule type" value="Genomic_DNA"/>
</dbReference>
<evidence type="ECO:0000256" key="4">
    <source>
        <dbReference type="ARBA" id="ARBA00022801"/>
    </source>
</evidence>
<evidence type="ECO:0000313" key="11">
    <source>
        <dbReference type="Proteomes" id="UP000297014"/>
    </source>
</evidence>
<evidence type="ECO:0000256" key="3">
    <source>
        <dbReference type="ARBA" id="ARBA00022741"/>
    </source>
</evidence>
<dbReference type="PANTHER" id="PTHR35795">
    <property type="entry name" value="SLR1885 PROTEIN"/>
    <property type="match status" value="1"/>
</dbReference>
<dbReference type="InterPro" id="IPR051094">
    <property type="entry name" value="Diverse_Catalytic_Enzymes"/>
</dbReference>
<dbReference type="OrthoDB" id="9782134at2"/>
<dbReference type="RefSeq" id="WP_003323280.1">
    <property type="nucleotide sequence ID" value="NZ_ALPT02000010.1"/>
</dbReference>
<keyword evidence="3" id="KW-0547">Nucleotide-binding</keyword>
<evidence type="ECO:0000256" key="5">
    <source>
        <dbReference type="ARBA" id="ARBA00023004"/>
    </source>
</evidence>
<evidence type="ECO:0000313" key="10">
    <source>
        <dbReference type="Proteomes" id="UP000002754"/>
    </source>
</evidence>
<dbReference type="Gene3D" id="1.10.3210.10">
    <property type="entry name" value="Hypothetical protein af1432"/>
    <property type="match status" value="1"/>
</dbReference>
<dbReference type="PANTHER" id="PTHR35795:SF1">
    <property type="entry name" value="BIS(5'-NUCLEOSYL)-TETRAPHOSPHATASE, SYMMETRICAL"/>
    <property type="match status" value="1"/>
</dbReference>
<evidence type="ECO:0000313" key="8">
    <source>
        <dbReference type="EMBL" id="KGA98470.1"/>
    </source>
</evidence>
<dbReference type="STRING" id="1218173.BALCAV_0204405"/>
<name>A0A094XI57_ALKAL</name>
<dbReference type="GO" id="GO:0046872">
    <property type="term" value="F:metal ion binding"/>
    <property type="evidence" value="ECO:0007669"/>
    <property type="project" value="UniProtKB-KW"/>
</dbReference>
<evidence type="ECO:0000313" key="9">
    <source>
        <dbReference type="EMBL" id="THG88540.1"/>
    </source>
</evidence>
<sequence length="192" mass="22324">MEREKALELVEPHLTEHRYKHTLGVMHTAIALAKKYGVDQKKAEIAAIFHDYAKFRDKNEMRDLVKEKLHWPSLLHYGDELLHAPCGAYYVKSEVGICDQEILDAIAYHTTGKPEMTDLEKVVFLADYIEPGRQFKGVDEVRKIAETDLDEAIIQSLENTITFLMKRRQLIFPDTLATYNDFILKRKRRSDC</sequence>
<evidence type="ECO:0000256" key="2">
    <source>
        <dbReference type="ARBA" id="ARBA00022723"/>
    </source>
</evidence>
<feature type="domain" description="HD" evidence="7">
    <location>
        <begin position="18"/>
        <end position="132"/>
    </location>
</feature>
<dbReference type="GO" id="GO:0008803">
    <property type="term" value="F:bis(5'-nucleosyl)-tetraphosphatase (symmetrical) activity"/>
    <property type="evidence" value="ECO:0007669"/>
    <property type="project" value="UniProtKB-EC"/>
</dbReference>
<keyword evidence="4 8" id="KW-0378">Hydrolase</keyword>
<dbReference type="NCBIfam" id="TIGR00277">
    <property type="entry name" value="HDIG"/>
    <property type="match status" value="1"/>
</dbReference>